<keyword evidence="4" id="KW-0809">Transit peptide</keyword>
<evidence type="ECO:0000256" key="1">
    <source>
        <dbReference type="ARBA" id="ARBA00004167"/>
    </source>
</evidence>
<dbReference type="EMBL" id="JADGIZ020000004">
    <property type="protein sequence ID" value="KAL2919013.1"/>
    <property type="molecule type" value="Genomic_DNA"/>
</dbReference>
<dbReference type="InterPro" id="IPR018625">
    <property type="entry name" value="Pet100"/>
</dbReference>
<comment type="similarity">
    <text evidence="8">Belongs to the PET100 family.</text>
</comment>
<evidence type="ECO:0000256" key="5">
    <source>
        <dbReference type="ARBA" id="ARBA00022989"/>
    </source>
</evidence>
<proteinExistence type="inferred from homology"/>
<organism evidence="10 11">
    <name type="scientific">Polyrhizophydium stewartii</name>
    <dbReference type="NCBI Taxonomy" id="2732419"/>
    <lineage>
        <taxon>Eukaryota</taxon>
        <taxon>Fungi</taxon>
        <taxon>Fungi incertae sedis</taxon>
        <taxon>Chytridiomycota</taxon>
        <taxon>Chytridiomycota incertae sedis</taxon>
        <taxon>Chytridiomycetes</taxon>
        <taxon>Rhizophydiales</taxon>
        <taxon>Rhizophydiales incertae sedis</taxon>
        <taxon>Polyrhizophydium</taxon>
    </lineage>
</organism>
<comment type="subcellular location">
    <subcellularLocation>
        <location evidence="1">Membrane</location>
        <topology evidence="1">Single-pass membrane protein</topology>
    </subcellularLocation>
    <subcellularLocation>
        <location evidence="2">Mitochondrion membrane</location>
    </subcellularLocation>
</comment>
<gene>
    <name evidence="10" type="ORF">HK105_201283</name>
</gene>
<accession>A0ABR4NHL0</accession>
<dbReference type="Pfam" id="PF09803">
    <property type="entry name" value="Pet100"/>
    <property type="match status" value="1"/>
</dbReference>
<protein>
    <submittedName>
        <fullName evidence="10">Uncharacterized protein</fullName>
    </submittedName>
</protein>
<keyword evidence="6" id="KW-0496">Mitochondrion</keyword>
<evidence type="ECO:0000256" key="7">
    <source>
        <dbReference type="ARBA" id="ARBA00023136"/>
    </source>
</evidence>
<evidence type="ECO:0000313" key="10">
    <source>
        <dbReference type="EMBL" id="KAL2919013.1"/>
    </source>
</evidence>
<evidence type="ECO:0000256" key="9">
    <source>
        <dbReference type="SAM" id="Phobius"/>
    </source>
</evidence>
<keyword evidence="3 9" id="KW-0812">Transmembrane</keyword>
<evidence type="ECO:0000256" key="8">
    <source>
        <dbReference type="ARBA" id="ARBA00038077"/>
    </source>
</evidence>
<sequence length="89" mass="10263">MPRINVNLEVIKFGLYIFFPIGVLYLQNRPDIIALFPTSQDTLEADRKENQKYYFKGPQSKEEIDEQFKLIVRNAELRKKAAAASGGEQ</sequence>
<dbReference type="PANTHER" id="PTHR33968:SF1">
    <property type="entry name" value="PROTEIN PET100 HOMOLOG, MITOCHONDRIAL"/>
    <property type="match status" value="1"/>
</dbReference>
<keyword evidence="7 9" id="KW-0472">Membrane</keyword>
<reference evidence="10 11" key="1">
    <citation type="submission" date="2023-09" db="EMBL/GenBank/DDBJ databases">
        <title>Pangenome analysis of Batrachochytrium dendrobatidis and related Chytrids.</title>
        <authorList>
            <person name="Yacoub M.N."/>
            <person name="Stajich J.E."/>
            <person name="James T.Y."/>
        </authorList>
    </citation>
    <scope>NUCLEOTIDE SEQUENCE [LARGE SCALE GENOMIC DNA]</scope>
    <source>
        <strain evidence="10 11">JEL0888</strain>
    </source>
</reference>
<evidence type="ECO:0000256" key="3">
    <source>
        <dbReference type="ARBA" id="ARBA00022692"/>
    </source>
</evidence>
<comment type="caution">
    <text evidence="10">The sequence shown here is derived from an EMBL/GenBank/DDBJ whole genome shotgun (WGS) entry which is preliminary data.</text>
</comment>
<evidence type="ECO:0000313" key="11">
    <source>
        <dbReference type="Proteomes" id="UP001527925"/>
    </source>
</evidence>
<dbReference type="PANTHER" id="PTHR33968">
    <property type="entry name" value="PROTEIN PET100 HOMOLOG, MITOCHONDRIAL"/>
    <property type="match status" value="1"/>
</dbReference>
<feature type="transmembrane region" description="Helical" evidence="9">
    <location>
        <begin position="6"/>
        <end position="26"/>
    </location>
</feature>
<evidence type="ECO:0000256" key="2">
    <source>
        <dbReference type="ARBA" id="ARBA00004325"/>
    </source>
</evidence>
<name>A0ABR4NHL0_9FUNG</name>
<keyword evidence="11" id="KW-1185">Reference proteome</keyword>
<evidence type="ECO:0000256" key="4">
    <source>
        <dbReference type="ARBA" id="ARBA00022946"/>
    </source>
</evidence>
<dbReference type="Proteomes" id="UP001527925">
    <property type="component" value="Unassembled WGS sequence"/>
</dbReference>
<evidence type="ECO:0000256" key="6">
    <source>
        <dbReference type="ARBA" id="ARBA00023128"/>
    </source>
</evidence>
<keyword evidence="5 9" id="KW-1133">Transmembrane helix</keyword>